<sequence length="182" mass="19671">MPVDLLRGTLASNSVNLSSQTHPAVTGRRGHSELACVVGSASGYAGSPAGQAKGLSVCTELLKWEPSRDWLVETLPSGKAERVRTLPGFLFAPLDPEGRMEEDFNESDPGQRALGGGITQEGRTSFPFRLHFSIFGGKERSASRDSLEALLCKKVDHETRDRGPSQQPPFTPCLYPVISFSL</sequence>
<dbReference type="Proteomes" id="UP001162501">
    <property type="component" value="Chromosome 28"/>
</dbReference>
<name>A0AC59ZDA6_RANTA</name>
<reference evidence="1" key="2">
    <citation type="submission" date="2025-03" db="EMBL/GenBank/DDBJ databases">
        <authorList>
            <consortium name="ELIXIR-Norway"/>
            <consortium name="Elixir Norway"/>
        </authorList>
    </citation>
    <scope>NUCLEOTIDE SEQUENCE</scope>
</reference>
<protein>
    <submittedName>
        <fullName evidence="1">Uncharacterized protein</fullName>
    </submittedName>
</protein>
<organism evidence="1 2">
    <name type="scientific">Rangifer tarandus platyrhynchus</name>
    <name type="common">Svalbard reindeer</name>
    <dbReference type="NCBI Taxonomy" id="3082113"/>
    <lineage>
        <taxon>Eukaryota</taxon>
        <taxon>Metazoa</taxon>
        <taxon>Chordata</taxon>
        <taxon>Craniata</taxon>
        <taxon>Vertebrata</taxon>
        <taxon>Euteleostomi</taxon>
        <taxon>Mammalia</taxon>
        <taxon>Eutheria</taxon>
        <taxon>Laurasiatheria</taxon>
        <taxon>Artiodactyla</taxon>
        <taxon>Ruminantia</taxon>
        <taxon>Pecora</taxon>
        <taxon>Cervidae</taxon>
        <taxon>Odocoileinae</taxon>
        <taxon>Rangifer</taxon>
    </lineage>
</organism>
<evidence type="ECO:0000313" key="2">
    <source>
        <dbReference type="Proteomes" id="UP001162501"/>
    </source>
</evidence>
<dbReference type="EMBL" id="OX596112">
    <property type="protein sequence ID" value="CAN0382899.1"/>
    <property type="molecule type" value="Genomic_DNA"/>
</dbReference>
<proteinExistence type="predicted"/>
<gene>
    <name evidence="1" type="ORF">MRATA1EN22A_LOCUS17095</name>
</gene>
<reference evidence="1" key="1">
    <citation type="submission" date="2023-05" db="EMBL/GenBank/DDBJ databases">
        <authorList>
            <consortium name="ELIXIR-Norway"/>
        </authorList>
    </citation>
    <scope>NUCLEOTIDE SEQUENCE</scope>
</reference>
<evidence type="ECO:0000313" key="1">
    <source>
        <dbReference type="EMBL" id="CAN0382899.1"/>
    </source>
</evidence>
<accession>A0AC59ZDA6</accession>